<keyword evidence="1" id="KW-1133">Transmembrane helix</keyword>
<feature type="chain" id="PRO_5034380011" description="Transmembrane protein" evidence="2">
    <location>
        <begin position="32"/>
        <end position="184"/>
    </location>
</feature>
<dbReference type="Proteomes" id="UP000250140">
    <property type="component" value="Unassembled WGS sequence"/>
</dbReference>
<keyword evidence="1" id="KW-0812">Transmembrane</keyword>
<dbReference type="AlphaFoldDB" id="A0A8E2ET54"/>
<accession>A0A8E2ET54</accession>
<evidence type="ECO:0000313" key="4">
    <source>
        <dbReference type="Proteomes" id="UP000250140"/>
    </source>
</evidence>
<proteinExistence type="predicted"/>
<keyword evidence="2" id="KW-0732">Signal</keyword>
<evidence type="ECO:0000313" key="3">
    <source>
        <dbReference type="EMBL" id="OCL04208.1"/>
    </source>
</evidence>
<feature type="transmembrane region" description="Helical" evidence="1">
    <location>
        <begin position="100"/>
        <end position="116"/>
    </location>
</feature>
<dbReference type="EMBL" id="KV750576">
    <property type="protein sequence ID" value="OCL04208.1"/>
    <property type="molecule type" value="Genomic_DNA"/>
</dbReference>
<feature type="transmembrane region" description="Helical" evidence="1">
    <location>
        <begin position="70"/>
        <end position="93"/>
    </location>
</feature>
<evidence type="ECO:0000256" key="2">
    <source>
        <dbReference type="SAM" id="SignalP"/>
    </source>
</evidence>
<keyword evidence="4" id="KW-1185">Reference proteome</keyword>
<protein>
    <recommendedName>
        <fullName evidence="5">Transmembrane protein</fullName>
    </recommendedName>
</protein>
<evidence type="ECO:0000256" key="1">
    <source>
        <dbReference type="SAM" id="Phobius"/>
    </source>
</evidence>
<sequence length="184" mass="21106">MTEEPFATHAFFFSFLLLLLLCFFYPFGASAARFQTVSRRGHFLSLDSARGVYGVTRRIERFLTSSYKAEFFFCSFSFSFVEVFWVLLSFVFFELGFGRLSVSFAYVSFICGFYLLEDAPGNSNTFSLLTGQYDYEGLEFVLLCFMSFCFVLGEGGQEAVERVLAVRVMRRVGRVAIFWGSSER</sequence>
<evidence type="ECO:0008006" key="5">
    <source>
        <dbReference type="Google" id="ProtNLM"/>
    </source>
</evidence>
<keyword evidence="1" id="KW-0472">Membrane</keyword>
<name>A0A8E2ET54_9PEZI</name>
<reference evidence="3 4" key="1">
    <citation type="journal article" date="2016" name="Nat. Commun.">
        <title>Ectomycorrhizal ecology is imprinted in the genome of the dominant symbiotic fungus Cenococcum geophilum.</title>
        <authorList>
            <consortium name="DOE Joint Genome Institute"/>
            <person name="Peter M."/>
            <person name="Kohler A."/>
            <person name="Ohm R.A."/>
            <person name="Kuo A."/>
            <person name="Krutzmann J."/>
            <person name="Morin E."/>
            <person name="Arend M."/>
            <person name="Barry K.W."/>
            <person name="Binder M."/>
            <person name="Choi C."/>
            <person name="Clum A."/>
            <person name="Copeland A."/>
            <person name="Grisel N."/>
            <person name="Haridas S."/>
            <person name="Kipfer T."/>
            <person name="LaButti K."/>
            <person name="Lindquist E."/>
            <person name="Lipzen A."/>
            <person name="Maire R."/>
            <person name="Meier B."/>
            <person name="Mihaltcheva S."/>
            <person name="Molinier V."/>
            <person name="Murat C."/>
            <person name="Poggeler S."/>
            <person name="Quandt C.A."/>
            <person name="Sperisen C."/>
            <person name="Tritt A."/>
            <person name="Tisserant E."/>
            <person name="Crous P.W."/>
            <person name="Henrissat B."/>
            <person name="Nehls U."/>
            <person name="Egli S."/>
            <person name="Spatafora J.W."/>
            <person name="Grigoriev I.V."/>
            <person name="Martin F.M."/>
        </authorList>
    </citation>
    <scope>NUCLEOTIDE SEQUENCE [LARGE SCALE GENOMIC DNA]</scope>
    <source>
        <strain evidence="3 4">CBS 207.34</strain>
    </source>
</reference>
<feature type="signal peptide" evidence="2">
    <location>
        <begin position="1"/>
        <end position="31"/>
    </location>
</feature>
<organism evidence="3 4">
    <name type="scientific">Glonium stellatum</name>
    <dbReference type="NCBI Taxonomy" id="574774"/>
    <lineage>
        <taxon>Eukaryota</taxon>
        <taxon>Fungi</taxon>
        <taxon>Dikarya</taxon>
        <taxon>Ascomycota</taxon>
        <taxon>Pezizomycotina</taxon>
        <taxon>Dothideomycetes</taxon>
        <taxon>Pleosporomycetidae</taxon>
        <taxon>Gloniales</taxon>
        <taxon>Gloniaceae</taxon>
        <taxon>Glonium</taxon>
    </lineage>
</organism>
<gene>
    <name evidence="3" type="ORF">AOQ84DRAFT_356514</name>
</gene>